<dbReference type="InterPro" id="IPR000700">
    <property type="entry name" value="PAS-assoc_C"/>
</dbReference>
<dbReference type="InterPro" id="IPR052155">
    <property type="entry name" value="Biofilm_reg_signaling"/>
</dbReference>
<dbReference type="CDD" id="cd00130">
    <property type="entry name" value="PAS"/>
    <property type="match status" value="2"/>
</dbReference>
<dbReference type="SUPFAM" id="SSF55785">
    <property type="entry name" value="PYP-like sensor domain (PAS domain)"/>
    <property type="match status" value="2"/>
</dbReference>
<dbReference type="SMART" id="SM00091">
    <property type="entry name" value="PAS"/>
    <property type="match status" value="2"/>
</dbReference>
<evidence type="ECO:0000259" key="1">
    <source>
        <dbReference type="PROSITE" id="PS50112"/>
    </source>
</evidence>
<feature type="domain" description="PAS" evidence="1">
    <location>
        <begin position="13"/>
        <end position="55"/>
    </location>
</feature>
<dbReference type="InterPro" id="IPR013767">
    <property type="entry name" value="PAS_fold"/>
</dbReference>
<dbReference type="Gene3D" id="3.30.450.20">
    <property type="entry name" value="PAS domain"/>
    <property type="match status" value="2"/>
</dbReference>
<evidence type="ECO:0000313" key="3">
    <source>
        <dbReference type="EMBL" id="PWR72120.1"/>
    </source>
</evidence>
<evidence type="ECO:0000313" key="4">
    <source>
        <dbReference type="Proteomes" id="UP000245657"/>
    </source>
</evidence>
<evidence type="ECO:0000259" key="2">
    <source>
        <dbReference type="PROSITE" id="PS50113"/>
    </source>
</evidence>
<dbReference type="PROSITE" id="PS50112">
    <property type="entry name" value="PAS"/>
    <property type="match status" value="2"/>
</dbReference>
<dbReference type="PANTHER" id="PTHR44757:SF2">
    <property type="entry name" value="BIOFILM ARCHITECTURE MAINTENANCE PROTEIN MBAA"/>
    <property type="match status" value="1"/>
</dbReference>
<dbReference type="Pfam" id="PF00989">
    <property type="entry name" value="PAS"/>
    <property type="match status" value="1"/>
</dbReference>
<dbReference type="NCBIfam" id="TIGR00229">
    <property type="entry name" value="sensory_box"/>
    <property type="match status" value="1"/>
</dbReference>
<evidence type="ECO:0008006" key="5">
    <source>
        <dbReference type="Google" id="ProtNLM"/>
    </source>
</evidence>
<protein>
    <recommendedName>
        <fullName evidence="5">Histidine kinase</fullName>
    </recommendedName>
</protein>
<dbReference type="Proteomes" id="UP000245657">
    <property type="component" value="Unassembled WGS sequence"/>
</dbReference>
<dbReference type="AlphaFoldDB" id="A0A2V2N0I4"/>
<sequence length="237" mass="27466">MNMNPDDISQLDILNFLPDPVFAVNKDHRVIVWNRAMEILTGNSANEVLGRGNIFTSLSIYGFNRPTLIDYILTEDPEIIRMYNPFSRNGDVVEAEITYEKSGSKERVLWGKASLLRSGNGDVIGAIETIRDIFSQKQLECDLRDNEERYKSLFTNDHSVMLIINQESGEIVDANPYACRYYGYSHTDIVRMNITDINQFTRDEIFREMNQAIIEKRNFFEFKHKLTSGEIRDVEVF</sequence>
<feature type="domain" description="PAC" evidence="2">
    <location>
        <begin position="91"/>
        <end position="145"/>
    </location>
</feature>
<comment type="caution">
    <text evidence="3">The sequence shown here is derived from an EMBL/GenBank/DDBJ whole genome shotgun (WGS) entry which is preliminary data.</text>
</comment>
<keyword evidence="4" id="KW-1185">Reference proteome</keyword>
<dbReference type="GO" id="GO:0006355">
    <property type="term" value="P:regulation of DNA-templated transcription"/>
    <property type="evidence" value="ECO:0007669"/>
    <property type="project" value="InterPro"/>
</dbReference>
<dbReference type="EMBL" id="QGMY01000007">
    <property type="protein sequence ID" value="PWR72120.1"/>
    <property type="molecule type" value="Genomic_DNA"/>
</dbReference>
<reference evidence="3 4" key="1">
    <citation type="submission" date="2018-05" db="EMBL/GenBank/DDBJ databases">
        <title>Draft genome of Methanospirillum lacunae Ki8-1.</title>
        <authorList>
            <person name="Dueholm M.S."/>
            <person name="Nielsen P.H."/>
            <person name="Bakmann L.F."/>
            <person name="Otzen D.E."/>
        </authorList>
    </citation>
    <scope>NUCLEOTIDE SEQUENCE [LARGE SCALE GENOMIC DNA]</scope>
    <source>
        <strain evidence="3 4">Ki8-1</strain>
    </source>
</reference>
<dbReference type="PANTHER" id="PTHR44757">
    <property type="entry name" value="DIGUANYLATE CYCLASE DGCP"/>
    <property type="match status" value="1"/>
</dbReference>
<gene>
    <name evidence="3" type="ORF">DK846_09020</name>
</gene>
<proteinExistence type="predicted"/>
<dbReference type="Pfam" id="PF13426">
    <property type="entry name" value="PAS_9"/>
    <property type="match status" value="1"/>
</dbReference>
<name>A0A2V2N0I4_9EURY</name>
<organism evidence="3 4">
    <name type="scientific">Methanospirillum lacunae</name>
    <dbReference type="NCBI Taxonomy" id="668570"/>
    <lineage>
        <taxon>Archaea</taxon>
        <taxon>Methanobacteriati</taxon>
        <taxon>Methanobacteriota</taxon>
        <taxon>Stenosarchaea group</taxon>
        <taxon>Methanomicrobia</taxon>
        <taxon>Methanomicrobiales</taxon>
        <taxon>Methanospirillaceae</taxon>
        <taxon>Methanospirillum</taxon>
    </lineage>
</organism>
<dbReference type="InterPro" id="IPR035965">
    <property type="entry name" value="PAS-like_dom_sf"/>
</dbReference>
<dbReference type="PROSITE" id="PS50113">
    <property type="entry name" value="PAC"/>
    <property type="match status" value="1"/>
</dbReference>
<accession>A0A2V2N0I4</accession>
<dbReference type="InterPro" id="IPR000014">
    <property type="entry name" value="PAS"/>
</dbReference>
<feature type="domain" description="PAS" evidence="1">
    <location>
        <begin position="146"/>
        <end position="217"/>
    </location>
</feature>